<dbReference type="RefSeq" id="WP_020889725.1">
    <property type="nucleotide sequence ID" value="NZ_BJYV01000006.1"/>
</dbReference>
<comment type="similarity">
    <text evidence="1">Belongs to the Fur family.</text>
</comment>
<dbReference type="PANTHER" id="PTHR33202">
    <property type="entry name" value="ZINC UPTAKE REGULATION PROTEIN"/>
    <property type="match status" value="1"/>
</dbReference>
<keyword evidence="6" id="KW-0804">Transcription</keyword>
<dbReference type="InterPro" id="IPR036388">
    <property type="entry name" value="WH-like_DNA-bd_sf"/>
</dbReference>
<dbReference type="InterPro" id="IPR043135">
    <property type="entry name" value="Fur_C"/>
</dbReference>
<dbReference type="GO" id="GO:0008270">
    <property type="term" value="F:zinc ion binding"/>
    <property type="evidence" value="ECO:0007669"/>
    <property type="project" value="TreeGrafter"/>
</dbReference>
<comment type="caution">
    <text evidence="9">The sequence shown here is derived from an EMBL/GenBank/DDBJ whole genome shotgun (WGS) entry which is preliminary data.</text>
</comment>
<name>A0A512CA40_9BACT</name>
<evidence type="ECO:0000256" key="5">
    <source>
        <dbReference type="ARBA" id="ARBA00023125"/>
    </source>
</evidence>
<dbReference type="InterPro" id="IPR002481">
    <property type="entry name" value="FUR"/>
</dbReference>
<organism evidence="9 10">
    <name type="scientific">Cyclobacterium qasimii</name>
    <dbReference type="NCBI Taxonomy" id="1350429"/>
    <lineage>
        <taxon>Bacteria</taxon>
        <taxon>Pseudomonadati</taxon>
        <taxon>Bacteroidota</taxon>
        <taxon>Cytophagia</taxon>
        <taxon>Cytophagales</taxon>
        <taxon>Cyclobacteriaceae</taxon>
        <taxon>Cyclobacterium</taxon>
    </lineage>
</organism>
<dbReference type="CDD" id="cd07153">
    <property type="entry name" value="Fur_like"/>
    <property type="match status" value="1"/>
</dbReference>
<dbReference type="PANTHER" id="PTHR33202:SF7">
    <property type="entry name" value="FERRIC UPTAKE REGULATION PROTEIN"/>
    <property type="match status" value="1"/>
</dbReference>
<dbReference type="GO" id="GO:0000976">
    <property type="term" value="F:transcription cis-regulatory region binding"/>
    <property type="evidence" value="ECO:0007669"/>
    <property type="project" value="TreeGrafter"/>
</dbReference>
<dbReference type="Pfam" id="PF01475">
    <property type="entry name" value="FUR"/>
    <property type="match status" value="1"/>
</dbReference>
<keyword evidence="5" id="KW-0238">DNA-binding</keyword>
<evidence type="ECO:0000256" key="8">
    <source>
        <dbReference type="PIRSR" id="PIRSR602481-2"/>
    </source>
</evidence>
<keyword evidence="3 7" id="KW-0862">Zinc</keyword>
<dbReference type="AlphaFoldDB" id="A0A512CA40"/>
<keyword evidence="10" id="KW-1185">Reference proteome</keyword>
<gene>
    <name evidence="9" type="ORF">CQA01_15990</name>
</gene>
<feature type="binding site" evidence="8">
    <location>
        <position position="110"/>
    </location>
    <ligand>
        <name>Fe cation</name>
        <dbReference type="ChEBI" id="CHEBI:24875"/>
    </ligand>
</feature>
<proteinExistence type="inferred from homology"/>
<evidence type="ECO:0000256" key="4">
    <source>
        <dbReference type="ARBA" id="ARBA00023015"/>
    </source>
</evidence>
<comment type="cofactor">
    <cofactor evidence="8">
        <name>Mn(2+)</name>
        <dbReference type="ChEBI" id="CHEBI:29035"/>
    </cofactor>
    <cofactor evidence="8">
        <name>Fe(2+)</name>
        <dbReference type="ChEBI" id="CHEBI:29033"/>
    </cofactor>
    <text evidence="8">Binds 1 Mn(2+) or Fe(2+) ion per subunit.</text>
</comment>
<dbReference type="Gene3D" id="3.30.1490.190">
    <property type="match status" value="1"/>
</dbReference>
<keyword evidence="4" id="KW-0805">Transcription regulation</keyword>
<keyword evidence="8" id="KW-0408">Iron</keyword>
<evidence type="ECO:0000256" key="2">
    <source>
        <dbReference type="ARBA" id="ARBA00022491"/>
    </source>
</evidence>
<evidence type="ECO:0000313" key="10">
    <source>
        <dbReference type="Proteomes" id="UP000321301"/>
    </source>
</evidence>
<sequence>MKMNVEKLKEKITSKGMKFTHQRLVIYRSLCDSQDHPTADMVYNQITEENPSISKGTVYKTLESFVNAGILQKFRDDLGLMRFDPVMDTHSHLYCNESSNIRDYKNPDLEQLLNNFFKENQIEGFEVEEVSLVIKGKTK</sequence>
<evidence type="ECO:0000313" key="9">
    <source>
        <dbReference type="EMBL" id="GEO21065.1"/>
    </source>
</evidence>
<evidence type="ECO:0000256" key="1">
    <source>
        <dbReference type="ARBA" id="ARBA00007957"/>
    </source>
</evidence>
<dbReference type="GO" id="GO:0003700">
    <property type="term" value="F:DNA-binding transcription factor activity"/>
    <property type="evidence" value="ECO:0007669"/>
    <property type="project" value="InterPro"/>
</dbReference>
<feature type="binding site" evidence="7">
    <location>
        <position position="95"/>
    </location>
    <ligand>
        <name>Zn(2+)</name>
        <dbReference type="ChEBI" id="CHEBI:29105"/>
    </ligand>
</feature>
<reference evidence="9 10" key="1">
    <citation type="submission" date="2019-07" db="EMBL/GenBank/DDBJ databases">
        <title>Whole genome shotgun sequence of Cyclobacterium qasimii NBRC 106168.</title>
        <authorList>
            <person name="Hosoyama A."/>
            <person name="Uohara A."/>
            <person name="Ohji S."/>
            <person name="Ichikawa N."/>
        </authorList>
    </citation>
    <scope>NUCLEOTIDE SEQUENCE [LARGE SCALE GENOMIC DNA]</scope>
    <source>
        <strain evidence="9 10">NBRC 106168</strain>
    </source>
</reference>
<accession>A0A512CA40</accession>
<dbReference type="SUPFAM" id="SSF46785">
    <property type="entry name" value="Winged helix' DNA-binding domain"/>
    <property type="match status" value="1"/>
</dbReference>
<dbReference type="GO" id="GO:1900376">
    <property type="term" value="P:regulation of secondary metabolite biosynthetic process"/>
    <property type="evidence" value="ECO:0007669"/>
    <property type="project" value="TreeGrafter"/>
</dbReference>
<dbReference type="Proteomes" id="UP000321301">
    <property type="component" value="Unassembled WGS sequence"/>
</dbReference>
<dbReference type="InterPro" id="IPR036390">
    <property type="entry name" value="WH_DNA-bd_sf"/>
</dbReference>
<keyword evidence="7" id="KW-0479">Metal-binding</keyword>
<dbReference type="GO" id="GO:0045892">
    <property type="term" value="P:negative regulation of DNA-templated transcription"/>
    <property type="evidence" value="ECO:0007669"/>
    <property type="project" value="TreeGrafter"/>
</dbReference>
<protein>
    <submittedName>
        <fullName evidence="9">Transcriptional repressor</fullName>
    </submittedName>
</protein>
<evidence type="ECO:0000256" key="6">
    <source>
        <dbReference type="ARBA" id="ARBA00023163"/>
    </source>
</evidence>
<dbReference type="Gene3D" id="1.10.10.10">
    <property type="entry name" value="Winged helix-like DNA-binding domain superfamily/Winged helix DNA-binding domain"/>
    <property type="match status" value="1"/>
</dbReference>
<keyword evidence="2" id="KW-0678">Repressor</keyword>
<evidence type="ECO:0000256" key="7">
    <source>
        <dbReference type="PIRSR" id="PIRSR602481-1"/>
    </source>
</evidence>
<comment type="cofactor">
    <cofactor evidence="7">
        <name>Zn(2+)</name>
        <dbReference type="ChEBI" id="CHEBI:29105"/>
    </cofactor>
    <text evidence="7">Binds 1 zinc ion per subunit.</text>
</comment>
<evidence type="ECO:0000256" key="3">
    <source>
        <dbReference type="ARBA" id="ARBA00022833"/>
    </source>
</evidence>
<dbReference type="EMBL" id="BJYV01000006">
    <property type="protein sequence ID" value="GEO21065.1"/>
    <property type="molecule type" value="Genomic_DNA"/>
</dbReference>